<evidence type="ECO:0000313" key="1">
    <source>
        <dbReference type="EMBL" id="CAL1412664.1"/>
    </source>
</evidence>
<proteinExistence type="predicted"/>
<evidence type="ECO:0000313" key="2">
    <source>
        <dbReference type="Proteomes" id="UP001497516"/>
    </source>
</evidence>
<keyword evidence="2" id="KW-1185">Reference proteome</keyword>
<name>A0AAV2GPQ6_9ROSI</name>
<dbReference type="EMBL" id="OZ034822">
    <property type="protein sequence ID" value="CAL1412664.1"/>
    <property type="molecule type" value="Genomic_DNA"/>
</dbReference>
<dbReference type="AlphaFoldDB" id="A0AAV2GPQ6"/>
<gene>
    <name evidence="1" type="ORF">LTRI10_LOCUS51940</name>
</gene>
<sequence>MFYASMQCSPRRYPSYFSTTIYNFSVMVTVDMLDTLLHLPHGGYQAGTAEDFDSYGFHPIDTMSYLGSDYGSHQLLMFSVERLLDDLKALQFYISHVFLPRAAE</sequence>
<protein>
    <submittedName>
        <fullName evidence="1">Uncharacterized protein</fullName>
    </submittedName>
</protein>
<reference evidence="1 2" key="1">
    <citation type="submission" date="2024-04" db="EMBL/GenBank/DDBJ databases">
        <authorList>
            <person name="Fracassetti M."/>
        </authorList>
    </citation>
    <scope>NUCLEOTIDE SEQUENCE [LARGE SCALE GENOMIC DNA]</scope>
</reference>
<organism evidence="1 2">
    <name type="scientific">Linum trigynum</name>
    <dbReference type="NCBI Taxonomy" id="586398"/>
    <lineage>
        <taxon>Eukaryota</taxon>
        <taxon>Viridiplantae</taxon>
        <taxon>Streptophyta</taxon>
        <taxon>Embryophyta</taxon>
        <taxon>Tracheophyta</taxon>
        <taxon>Spermatophyta</taxon>
        <taxon>Magnoliopsida</taxon>
        <taxon>eudicotyledons</taxon>
        <taxon>Gunneridae</taxon>
        <taxon>Pentapetalae</taxon>
        <taxon>rosids</taxon>
        <taxon>fabids</taxon>
        <taxon>Malpighiales</taxon>
        <taxon>Linaceae</taxon>
        <taxon>Linum</taxon>
    </lineage>
</organism>
<dbReference type="Proteomes" id="UP001497516">
    <property type="component" value="Chromosome 9"/>
</dbReference>
<accession>A0AAV2GPQ6</accession>